<dbReference type="Proteomes" id="UP001501442">
    <property type="component" value="Unassembled WGS sequence"/>
</dbReference>
<evidence type="ECO:0000313" key="3">
    <source>
        <dbReference type="EMBL" id="GAA4639261.1"/>
    </source>
</evidence>
<dbReference type="SUPFAM" id="SSF52402">
    <property type="entry name" value="Adenine nucleotide alpha hydrolases-like"/>
    <property type="match status" value="2"/>
</dbReference>
<dbReference type="InterPro" id="IPR006016">
    <property type="entry name" value="UspA"/>
</dbReference>
<dbReference type="InterPro" id="IPR014729">
    <property type="entry name" value="Rossmann-like_a/b/a_fold"/>
</dbReference>
<organism evidence="3 4">
    <name type="scientific">Actinoallomurus vinaceus</name>
    <dbReference type="NCBI Taxonomy" id="1080074"/>
    <lineage>
        <taxon>Bacteria</taxon>
        <taxon>Bacillati</taxon>
        <taxon>Actinomycetota</taxon>
        <taxon>Actinomycetes</taxon>
        <taxon>Streptosporangiales</taxon>
        <taxon>Thermomonosporaceae</taxon>
        <taxon>Actinoallomurus</taxon>
    </lineage>
</organism>
<dbReference type="Gene3D" id="3.40.50.620">
    <property type="entry name" value="HUPs"/>
    <property type="match status" value="2"/>
</dbReference>
<name>A0ABP8UWR5_9ACTN</name>
<keyword evidence="4" id="KW-1185">Reference proteome</keyword>
<evidence type="ECO:0000256" key="1">
    <source>
        <dbReference type="ARBA" id="ARBA00008791"/>
    </source>
</evidence>
<comment type="similarity">
    <text evidence="1">Belongs to the universal stress protein A family.</text>
</comment>
<sequence>MIMNVVLVGTDGSDSATAAVVWAAEAASRRGLPLRILHAAAPWLYDTPVDPRFATVRTWLLSTGGQVVDAAVAAARERDPDVAVEGELVPGPAARALLGREDAAVIVLGGHGTGPAAGLLLGSTTLQVVSHARVPTVVVRGLEPAVRREVAVGVDTVAAGEPAIGFAFEEAALRGARLRVVHVWSHPASAGPGDMQPLVYDPQIVAGEELRRLEESLVAWREKFPAVDAVSEVVHGRPARVLAGASAQADLLVVGTRGRGGFTGLLLGSVSHALLHRAHCPLAVVPNVP</sequence>
<accession>A0ABP8UWR5</accession>
<feature type="domain" description="UspA" evidence="2">
    <location>
        <begin position="5"/>
        <end position="140"/>
    </location>
</feature>
<evidence type="ECO:0000259" key="2">
    <source>
        <dbReference type="Pfam" id="PF00582"/>
    </source>
</evidence>
<dbReference type="PRINTS" id="PR01438">
    <property type="entry name" value="UNVRSLSTRESS"/>
</dbReference>
<protein>
    <submittedName>
        <fullName evidence="3">Universal stress protein</fullName>
    </submittedName>
</protein>
<proteinExistence type="inferred from homology"/>
<dbReference type="PANTHER" id="PTHR46268:SF6">
    <property type="entry name" value="UNIVERSAL STRESS PROTEIN UP12"/>
    <property type="match status" value="1"/>
</dbReference>
<dbReference type="Pfam" id="PF00582">
    <property type="entry name" value="Usp"/>
    <property type="match status" value="2"/>
</dbReference>
<reference evidence="4" key="1">
    <citation type="journal article" date="2019" name="Int. J. Syst. Evol. Microbiol.">
        <title>The Global Catalogue of Microorganisms (GCM) 10K type strain sequencing project: providing services to taxonomists for standard genome sequencing and annotation.</title>
        <authorList>
            <consortium name="The Broad Institute Genomics Platform"/>
            <consortium name="The Broad Institute Genome Sequencing Center for Infectious Disease"/>
            <person name="Wu L."/>
            <person name="Ma J."/>
        </authorList>
    </citation>
    <scope>NUCLEOTIDE SEQUENCE [LARGE SCALE GENOMIC DNA]</scope>
    <source>
        <strain evidence="4">JCM 17939</strain>
    </source>
</reference>
<evidence type="ECO:0000313" key="4">
    <source>
        <dbReference type="Proteomes" id="UP001501442"/>
    </source>
</evidence>
<comment type="caution">
    <text evidence="3">The sequence shown here is derived from an EMBL/GenBank/DDBJ whole genome shotgun (WGS) entry which is preliminary data.</text>
</comment>
<feature type="domain" description="UspA" evidence="2">
    <location>
        <begin position="148"/>
        <end position="286"/>
    </location>
</feature>
<dbReference type="EMBL" id="BAABHK010000026">
    <property type="protein sequence ID" value="GAA4639261.1"/>
    <property type="molecule type" value="Genomic_DNA"/>
</dbReference>
<gene>
    <name evidence="3" type="ORF">GCM10023196_100200</name>
</gene>
<dbReference type="InterPro" id="IPR006015">
    <property type="entry name" value="Universal_stress_UspA"/>
</dbReference>
<dbReference type="PANTHER" id="PTHR46268">
    <property type="entry name" value="STRESS RESPONSE PROTEIN NHAX"/>
    <property type="match status" value="1"/>
</dbReference>